<dbReference type="AlphaFoldDB" id="A0A1C3ZL84"/>
<dbReference type="PROSITE" id="PS50932">
    <property type="entry name" value="HTH_LACI_2"/>
    <property type="match status" value="1"/>
</dbReference>
<keyword evidence="7" id="KW-1185">Reference proteome</keyword>
<dbReference type="Proteomes" id="UP000199698">
    <property type="component" value="Unassembled WGS sequence"/>
</dbReference>
<evidence type="ECO:0000313" key="7">
    <source>
        <dbReference type="Proteomes" id="UP000199698"/>
    </source>
</evidence>
<reference evidence="7" key="1">
    <citation type="submission" date="2016-08" db="EMBL/GenBank/DDBJ databases">
        <authorList>
            <person name="Varghese N."/>
            <person name="Submissions Spin"/>
        </authorList>
    </citation>
    <scope>NUCLEOTIDE SEQUENCE [LARGE SCALE GENOMIC DNA]</scope>
    <source>
        <strain evidence="7">R-53144</strain>
    </source>
</reference>
<dbReference type="Gene3D" id="3.40.50.2300">
    <property type="match status" value="2"/>
</dbReference>
<dbReference type="InterPro" id="IPR010982">
    <property type="entry name" value="Lambda_DNA-bd_dom_sf"/>
</dbReference>
<dbReference type="PANTHER" id="PTHR30146:SF45">
    <property type="entry name" value="CATABOLITE REPRESSOR_ACTIVATOR"/>
    <property type="match status" value="1"/>
</dbReference>
<organism evidence="6 7">
    <name type="scientific">Gilliamella intestini</name>
    <dbReference type="NCBI Taxonomy" id="1798183"/>
    <lineage>
        <taxon>Bacteria</taxon>
        <taxon>Pseudomonadati</taxon>
        <taxon>Pseudomonadota</taxon>
        <taxon>Gammaproteobacteria</taxon>
        <taxon>Orbales</taxon>
        <taxon>Orbaceae</taxon>
        <taxon>Gilliamella</taxon>
    </lineage>
</organism>
<dbReference type="EMBL" id="FMBA01000005">
    <property type="protein sequence ID" value="SCB83091.1"/>
    <property type="molecule type" value="Genomic_DNA"/>
</dbReference>
<keyword evidence="3" id="KW-0238">DNA-binding</keyword>
<name>A0A1C3ZL84_9GAMM</name>
<protein>
    <submittedName>
        <fullName evidence="6">LacI family transcriptional regulator, sucrose operon repressor</fullName>
    </submittedName>
</protein>
<gene>
    <name evidence="6" type="ORF">GA0061080_100554</name>
</gene>
<dbReference type="PANTHER" id="PTHR30146">
    <property type="entry name" value="LACI-RELATED TRANSCRIPTIONAL REPRESSOR"/>
    <property type="match status" value="1"/>
</dbReference>
<dbReference type="CDD" id="cd01392">
    <property type="entry name" value="HTH_LacI"/>
    <property type="match status" value="1"/>
</dbReference>
<keyword evidence="4" id="KW-0804">Transcription</keyword>
<dbReference type="Gene3D" id="1.10.260.40">
    <property type="entry name" value="lambda repressor-like DNA-binding domains"/>
    <property type="match status" value="1"/>
</dbReference>
<dbReference type="OrthoDB" id="7055227at2"/>
<dbReference type="SMART" id="SM00354">
    <property type="entry name" value="HTH_LACI"/>
    <property type="match status" value="1"/>
</dbReference>
<feature type="domain" description="HTH lacI-type" evidence="5">
    <location>
        <begin position="6"/>
        <end position="53"/>
    </location>
</feature>
<dbReference type="Pfam" id="PF13377">
    <property type="entry name" value="Peripla_BP_3"/>
    <property type="match status" value="1"/>
</dbReference>
<evidence type="ECO:0000259" key="5">
    <source>
        <dbReference type="PROSITE" id="PS50932"/>
    </source>
</evidence>
<dbReference type="GO" id="GO:0003700">
    <property type="term" value="F:DNA-binding transcription factor activity"/>
    <property type="evidence" value="ECO:0007669"/>
    <property type="project" value="TreeGrafter"/>
</dbReference>
<dbReference type="GO" id="GO:0000976">
    <property type="term" value="F:transcription cis-regulatory region binding"/>
    <property type="evidence" value="ECO:0007669"/>
    <property type="project" value="TreeGrafter"/>
</dbReference>
<evidence type="ECO:0000256" key="1">
    <source>
        <dbReference type="ARBA" id="ARBA00022491"/>
    </source>
</evidence>
<keyword evidence="2" id="KW-0805">Transcription regulation</keyword>
<evidence type="ECO:0000256" key="2">
    <source>
        <dbReference type="ARBA" id="ARBA00023015"/>
    </source>
</evidence>
<dbReference type="InterPro" id="IPR000843">
    <property type="entry name" value="HTH_LacI"/>
</dbReference>
<keyword evidence="1" id="KW-0678">Repressor</keyword>
<dbReference type="InterPro" id="IPR046335">
    <property type="entry name" value="LacI/GalR-like_sensor"/>
</dbReference>
<dbReference type="InterPro" id="IPR028082">
    <property type="entry name" value="Peripla_BP_I"/>
</dbReference>
<accession>A0A1C3ZL84</accession>
<dbReference type="SUPFAM" id="SSF47413">
    <property type="entry name" value="lambda repressor-like DNA-binding domains"/>
    <property type="match status" value="1"/>
</dbReference>
<dbReference type="STRING" id="1798183.GA0061080_100554"/>
<dbReference type="RefSeq" id="WP_091120379.1">
    <property type="nucleotide sequence ID" value="NZ_FMBA01000005.1"/>
</dbReference>
<dbReference type="Pfam" id="PF00356">
    <property type="entry name" value="LacI"/>
    <property type="match status" value="1"/>
</dbReference>
<sequence length="332" mass="38196">MASNKLKINDIARLAGVSATTVSHIFNKRDKKYRISPLTRQRVLSIAQQYSYQSHIRRYLIKANSTNTVGVIVPDMSNSFFSMFLYHLESSFRHKNIQLLITCSHYNREVEVKVAQNLVERKVDAMIVVTSLDSDKFYADINQNTPVLFFDRYLKNTKLPFITSEASQSVAKLIEPYAKQFDEFYFIGCDIGLTSIQARLEGFKQGLENAGLVVNPDWLVSDVYCPDKGYDLLKNVHKKLGRLPKAIFTPSCNLLQEVLNYLVAVNADPKQVCLCSYDYNIYFDYSYYPIDAIAQDFENMANACVNMIYNLLNFEELKCSALFIEPKIKRHR</sequence>
<proteinExistence type="predicted"/>
<dbReference type="SUPFAM" id="SSF53822">
    <property type="entry name" value="Periplasmic binding protein-like I"/>
    <property type="match status" value="1"/>
</dbReference>
<evidence type="ECO:0000313" key="6">
    <source>
        <dbReference type="EMBL" id="SCB83091.1"/>
    </source>
</evidence>
<evidence type="ECO:0000256" key="3">
    <source>
        <dbReference type="ARBA" id="ARBA00023125"/>
    </source>
</evidence>
<evidence type="ECO:0000256" key="4">
    <source>
        <dbReference type="ARBA" id="ARBA00023163"/>
    </source>
</evidence>